<comment type="subcellular location">
    <subcellularLocation>
        <location evidence="1">Membrane</location>
        <topology evidence="1">Multi-pass membrane protein</topology>
    </subcellularLocation>
</comment>
<evidence type="ECO:0000256" key="5">
    <source>
        <dbReference type="SAM" id="MobiDB-lite"/>
    </source>
</evidence>
<feature type="transmembrane region" description="Helical" evidence="6">
    <location>
        <begin position="432"/>
        <end position="451"/>
    </location>
</feature>
<feature type="transmembrane region" description="Helical" evidence="6">
    <location>
        <begin position="321"/>
        <end position="343"/>
    </location>
</feature>
<dbReference type="Proteomes" id="UP001530293">
    <property type="component" value="Unassembled WGS sequence"/>
</dbReference>
<dbReference type="Pfam" id="PF01925">
    <property type="entry name" value="TauE"/>
    <property type="match status" value="2"/>
</dbReference>
<accession>A0ABD3N0Q8</accession>
<feature type="transmembrane region" description="Helical" evidence="6">
    <location>
        <begin position="113"/>
        <end position="131"/>
    </location>
</feature>
<organism evidence="7 8">
    <name type="scientific">Discostella pseudostelligera</name>
    <dbReference type="NCBI Taxonomy" id="259834"/>
    <lineage>
        <taxon>Eukaryota</taxon>
        <taxon>Sar</taxon>
        <taxon>Stramenopiles</taxon>
        <taxon>Ochrophyta</taxon>
        <taxon>Bacillariophyta</taxon>
        <taxon>Coscinodiscophyceae</taxon>
        <taxon>Thalassiosirophycidae</taxon>
        <taxon>Stephanodiscales</taxon>
        <taxon>Stephanodiscaceae</taxon>
        <taxon>Discostella</taxon>
    </lineage>
</organism>
<evidence type="ECO:0000313" key="8">
    <source>
        <dbReference type="Proteomes" id="UP001530293"/>
    </source>
</evidence>
<dbReference type="EMBL" id="JALLBG020000052">
    <property type="protein sequence ID" value="KAL3769730.1"/>
    <property type="molecule type" value="Genomic_DNA"/>
</dbReference>
<evidence type="ECO:0000313" key="7">
    <source>
        <dbReference type="EMBL" id="KAL3769730.1"/>
    </source>
</evidence>
<evidence type="ECO:0000256" key="2">
    <source>
        <dbReference type="ARBA" id="ARBA00022692"/>
    </source>
</evidence>
<keyword evidence="2 6" id="KW-0812">Transmembrane</keyword>
<keyword evidence="8" id="KW-1185">Reference proteome</keyword>
<dbReference type="AlphaFoldDB" id="A0ABD3N0Q8"/>
<feature type="transmembrane region" description="Helical" evidence="6">
    <location>
        <begin position="364"/>
        <end position="385"/>
    </location>
</feature>
<evidence type="ECO:0000256" key="4">
    <source>
        <dbReference type="ARBA" id="ARBA00023136"/>
    </source>
</evidence>
<feature type="transmembrane region" description="Helical" evidence="6">
    <location>
        <begin position="151"/>
        <end position="169"/>
    </location>
</feature>
<dbReference type="PANTHER" id="PTHR14255">
    <property type="entry name" value="CEREBLON"/>
    <property type="match status" value="1"/>
</dbReference>
<evidence type="ECO:0000256" key="1">
    <source>
        <dbReference type="ARBA" id="ARBA00004141"/>
    </source>
</evidence>
<feature type="transmembrane region" description="Helical" evidence="6">
    <location>
        <begin position="75"/>
        <end position="106"/>
    </location>
</feature>
<dbReference type="InterPro" id="IPR002781">
    <property type="entry name" value="TM_pro_TauE-like"/>
</dbReference>
<feature type="compositionally biased region" description="Low complexity" evidence="5">
    <location>
        <begin position="212"/>
        <end position="230"/>
    </location>
</feature>
<gene>
    <name evidence="7" type="ORF">ACHAWU_005778</name>
</gene>
<dbReference type="PANTHER" id="PTHR14255:SF3">
    <property type="entry name" value="SULFITE EXPORTER TAUE_SAFE FAMILY PROTEIN 5-RELATED"/>
    <property type="match status" value="1"/>
</dbReference>
<name>A0ABD3N0Q8_9STRA</name>
<comment type="caution">
    <text evidence="7">The sequence shown here is derived from an EMBL/GenBank/DDBJ whole genome shotgun (WGS) entry which is preliminary data.</text>
</comment>
<dbReference type="GO" id="GO:0016020">
    <property type="term" value="C:membrane"/>
    <property type="evidence" value="ECO:0007669"/>
    <property type="project" value="UniProtKB-SubCell"/>
</dbReference>
<keyword evidence="4 6" id="KW-0472">Membrane</keyword>
<keyword evidence="3 6" id="KW-1133">Transmembrane helix</keyword>
<evidence type="ECO:0000256" key="6">
    <source>
        <dbReference type="SAM" id="Phobius"/>
    </source>
</evidence>
<evidence type="ECO:0000256" key="3">
    <source>
        <dbReference type="ARBA" id="ARBA00022989"/>
    </source>
</evidence>
<protein>
    <recommendedName>
        <fullName evidence="9">Sulfite exporter TauE/SafE</fullName>
    </recommendedName>
</protein>
<reference evidence="7 8" key="1">
    <citation type="submission" date="2024-10" db="EMBL/GenBank/DDBJ databases">
        <title>Updated reference genomes for cyclostephanoid diatoms.</title>
        <authorList>
            <person name="Roberts W.R."/>
            <person name="Alverson A.J."/>
        </authorList>
    </citation>
    <scope>NUCLEOTIDE SEQUENCE [LARGE SCALE GENOMIC DNA]</scope>
    <source>
        <strain evidence="7 8">AJA232-27</strain>
    </source>
</reference>
<evidence type="ECO:0008006" key="9">
    <source>
        <dbReference type="Google" id="ProtNLM"/>
    </source>
</evidence>
<proteinExistence type="predicted"/>
<feature type="transmembrane region" description="Helical" evidence="6">
    <location>
        <begin position="463"/>
        <end position="488"/>
    </location>
</feature>
<sequence length="490" mass="51349">MTMIINHPESKRIAAVVASSALLVAAIVIAASLTQETWKYYFLSNALAHQRRLAAGSAVGDQLPGIFPLRWPQSYLGFGCAIIGLMLAAGGGIGGGGILVPVYTLVLQFPVKYAIPLSAVTVFGGAIANNVLNVQKFHPNHPNRPAIDWDLMLLLVPATIAGALIGAVIEKMLPEILLLVLMLLLLTVTARETLTKAMKMYREEEKKLAQRGGNNSSSSSNNSNNNKNGSATESTPLFNKQPEAAGGGDVETQSNGINVDFERQAIKAQCIHDALKLVSLFAVVAFIDILHQTPANDDGGGGGGGGGSSLIGQFSCGSTCYWISETLLFLCILLFTLVVRAGILKRQESGGPILSDITWNERNTTIYPLLSTLAGLAAGMFGIGGGMVTAPLMLALGVHPQVSSATSACMILFTSSTSALCFLIFGYLKSDYAIFCLVLGFVSTLIGQTATSALLGKTGRSSYIAFCIGGVIAISAVAMGVQSALAIFQL</sequence>
<feature type="transmembrane region" description="Helical" evidence="6">
    <location>
        <begin position="405"/>
        <end position="425"/>
    </location>
</feature>
<feature type="transmembrane region" description="Helical" evidence="6">
    <location>
        <begin position="176"/>
        <end position="194"/>
    </location>
</feature>
<feature type="region of interest" description="Disordered" evidence="5">
    <location>
        <begin position="205"/>
        <end position="250"/>
    </location>
</feature>